<accession>A0AAX6HHA9</accession>
<protein>
    <recommendedName>
        <fullName evidence="3">Reverse transcriptase</fullName>
    </recommendedName>
</protein>
<evidence type="ECO:0000313" key="1">
    <source>
        <dbReference type="EMBL" id="KAJ6840122.1"/>
    </source>
</evidence>
<keyword evidence="2" id="KW-1185">Reference proteome</keyword>
<dbReference type="Proteomes" id="UP001140949">
    <property type="component" value="Unassembled WGS sequence"/>
</dbReference>
<dbReference type="AlphaFoldDB" id="A0AAX6HHA9"/>
<proteinExistence type="predicted"/>
<organism evidence="1 2">
    <name type="scientific">Iris pallida</name>
    <name type="common">Sweet iris</name>
    <dbReference type="NCBI Taxonomy" id="29817"/>
    <lineage>
        <taxon>Eukaryota</taxon>
        <taxon>Viridiplantae</taxon>
        <taxon>Streptophyta</taxon>
        <taxon>Embryophyta</taxon>
        <taxon>Tracheophyta</taxon>
        <taxon>Spermatophyta</taxon>
        <taxon>Magnoliopsida</taxon>
        <taxon>Liliopsida</taxon>
        <taxon>Asparagales</taxon>
        <taxon>Iridaceae</taxon>
        <taxon>Iridoideae</taxon>
        <taxon>Irideae</taxon>
        <taxon>Iris</taxon>
    </lineage>
</organism>
<name>A0AAX6HHA9_IRIPA</name>
<reference evidence="1" key="2">
    <citation type="submission" date="2023-04" db="EMBL/GenBank/DDBJ databases">
        <authorList>
            <person name="Bruccoleri R.E."/>
            <person name="Oakeley E.J."/>
            <person name="Faust A.-M."/>
            <person name="Dessus-Babus S."/>
            <person name="Altorfer M."/>
            <person name="Burckhardt D."/>
            <person name="Oertli M."/>
            <person name="Naumann U."/>
            <person name="Petersen F."/>
            <person name="Wong J."/>
        </authorList>
    </citation>
    <scope>NUCLEOTIDE SEQUENCE</scope>
    <source>
        <strain evidence="1">GSM-AAB239-AS_SAM_17_03QT</strain>
        <tissue evidence="1">Leaf</tissue>
    </source>
</reference>
<dbReference type="EMBL" id="JANAVB010009596">
    <property type="protein sequence ID" value="KAJ6840122.1"/>
    <property type="molecule type" value="Genomic_DNA"/>
</dbReference>
<sequence>MDGWFDEALLDLGICEGSLGRLCDHGGNRPMNAILQVYAWGKFFDQCLASMNLMGVQKLFFQDDVFCYTGHNVWNSGTQLYQ</sequence>
<gene>
    <name evidence="1" type="ORF">M6B38_312790</name>
</gene>
<evidence type="ECO:0008006" key="3">
    <source>
        <dbReference type="Google" id="ProtNLM"/>
    </source>
</evidence>
<reference evidence="1" key="1">
    <citation type="journal article" date="2023" name="GigaByte">
        <title>Genome assembly of the bearded iris, Iris pallida Lam.</title>
        <authorList>
            <person name="Bruccoleri R.E."/>
            <person name="Oakeley E.J."/>
            <person name="Faust A.M.E."/>
            <person name="Altorfer M."/>
            <person name="Dessus-Babus S."/>
            <person name="Burckhardt D."/>
            <person name="Oertli M."/>
            <person name="Naumann U."/>
            <person name="Petersen F."/>
            <person name="Wong J."/>
        </authorList>
    </citation>
    <scope>NUCLEOTIDE SEQUENCE</scope>
    <source>
        <strain evidence="1">GSM-AAB239-AS_SAM_17_03QT</strain>
    </source>
</reference>
<comment type="caution">
    <text evidence="1">The sequence shown here is derived from an EMBL/GenBank/DDBJ whole genome shotgun (WGS) entry which is preliminary data.</text>
</comment>
<evidence type="ECO:0000313" key="2">
    <source>
        <dbReference type="Proteomes" id="UP001140949"/>
    </source>
</evidence>